<evidence type="ECO:0000256" key="3">
    <source>
        <dbReference type="ARBA" id="ARBA00023002"/>
    </source>
</evidence>
<dbReference type="EC" id="1.3.1.76" evidence="2"/>
<comment type="pathway">
    <text evidence="1">Porphyrin-containing compound metabolism; siroheme biosynthesis; sirohydrochlorin from precorrin-2: step 1/1.</text>
</comment>
<dbReference type="GO" id="GO:0019354">
    <property type="term" value="P:siroheme biosynthetic process"/>
    <property type="evidence" value="ECO:0007669"/>
    <property type="project" value="UniProtKB-UniPathway"/>
</dbReference>
<evidence type="ECO:0000256" key="1">
    <source>
        <dbReference type="ARBA" id="ARBA00005010"/>
    </source>
</evidence>
<evidence type="ECO:0000256" key="4">
    <source>
        <dbReference type="ARBA" id="ARBA00023027"/>
    </source>
</evidence>
<accession>A0A150FA46</accession>
<dbReference type="InterPro" id="IPR028161">
    <property type="entry name" value="Met8-like"/>
</dbReference>
<dbReference type="SUPFAM" id="SSF51735">
    <property type="entry name" value="NAD(P)-binding Rossmann-fold domains"/>
    <property type="match status" value="1"/>
</dbReference>
<keyword evidence="4" id="KW-0520">NAD</keyword>
<evidence type="ECO:0000256" key="2">
    <source>
        <dbReference type="ARBA" id="ARBA00012400"/>
    </source>
</evidence>
<dbReference type="EMBL" id="LSBA01000005">
    <property type="protein sequence ID" value="KXZ22112.1"/>
    <property type="molecule type" value="Genomic_DNA"/>
</dbReference>
<comment type="caution">
    <text evidence="7">The sequence shown here is derived from an EMBL/GenBank/DDBJ whole genome shotgun (WGS) entry which is preliminary data.</text>
</comment>
<dbReference type="AlphaFoldDB" id="A0A150FA46"/>
<organism evidence="7 8">
    <name type="scientific">Bacillus nakamurai</name>
    <dbReference type="NCBI Taxonomy" id="1793963"/>
    <lineage>
        <taxon>Bacteria</taxon>
        <taxon>Bacillati</taxon>
        <taxon>Bacillota</taxon>
        <taxon>Bacilli</taxon>
        <taxon>Bacillales</taxon>
        <taxon>Bacillaceae</taxon>
        <taxon>Bacillus</taxon>
    </lineage>
</organism>
<gene>
    <name evidence="7" type="ORF">AXI58_08935</name>
</gene>
<dbReference type="InterPro" id="IPR006367">
    <property type="entry name" value="Sirohaem_synthase_N"/>
</dbReference>
<keyword evidence="8" id="KW-1185">Reference proteome</keyword>
<evidence type="ECO:0000256" key="5">
    <source>
        <dbReference type="ARBA" id="ARBA00023244"/>
    </source>
</evidence>
<dbReference type="GO" id="GO:0043115">
    <property type="term" value="F:precorrin-2 dehydrogenase activity"/>
    <property type="evidence" value="ECO:0007669"/>
    <property type="project" value="UniProtKB-EC"/>
</dbReference>
<dbReference type="Proteomes" id="UP000075430">
    <property type="component" value="Unassembled WGS sequence"/>
</dbReference>
<dbReference type="Gene3D" id="3.40.50.720">
    <property type="entry name" value="NAD(P)-binding Rossmann-like Domain"/>
    <property type="match status" value="1"/>
</dbReference>
<name>A0A150FA46_9BACI</name>
<proteinExistence type="predicted"/>
<protein>
    <recommendedName>
        <fullName evidence="2">precorrin-2 dehydrogenase</fullName>
        <ecNumber evidence="2">1.3.1.76</ecNumber>
    </recommendedName>
</protein>
<dbReference type="STRING" id="1793963.AXI58_08935"/>
<keyword evidence="5" id="KW-0627">Porphyrin biosynthesis</keyword>
<dbReference type="PANTHER" id="PTHR35330">
    <property type="entry name" value="SIROHEME BIOSYNTHESIS PROTEIN MET8"/>
    <property type="match status" value="1"/>
</dbReference>
<dbReference type="PANTHER" id="PTHR35330:SF1">
    <property type="entry name" value="SIROHEME BIOSYNTHESIS PROTEIN MET8"/>
    <property type="match status" value="1"/>
</dbReference>
<dbReference type="UniPathway" id="UPA00262">
    <property type="reaction ID" value="UER00222"/>
</dbReference>
<keyword evidence="3" id="KW-0560">Oxidoreductase</keyword>
<evidence type="ECO:0000313" key="8">
    <source>
        <dbReference type="Proteomes" id="UP000075430"/>
    </source>
</evidence>
<dbReference type="GO" id="GO:0004325">
    <property type="term" value="F:ferrochelatase activity"/>
    <property type="evidence" value="ECO:0007669"/>
    <property type="project" value="InterPro"/>
</dbReference>
<dbReference type="RefSeq" id="WP_061520467.1">
    <property type="nucleotide sequence ID" value="NZ_JARLZY010000019.1"/>
</dbReference>
<comment type="catalytic activity">
    <reaction evidence="6">
        <text>precorrin-2 + NAD(+) = sirohydrochlorin + NADH + 2 H(+)</text>
        <dbReference type="Rhea" id="RHEA:15613"/>
        <dbReference type="ChEBI" id="CHEBI:15378"/>
        <dbReference type="ChEBI" id="CHEBI:57540"/>
        <dbReference type="ChEBI" id="CHEBI:57945"/>
        <dbReference type="ChEBI" id="CHEBI:58351"/>
        <dbReference type="ChEBI" id="CHEBI:58827"/>
        <dbReference type="EC" id="1.3.1.76"/>
    </reaction>
</comment>
<dbReference type="Pfam" id="PF13241">
    <property type="entry name" value="NAD_binding_7"/>
    <property type="match status" value="1"/>
</dbReference>
<sequence length="162" mass="17838">MLPLHINLSGKKVVIAGGGNVALRRLKTVLPERAEITVISPEALPEIKQLAEKGRIRWIARKIEMEDLLPAFFIIAATNDRDVNLQIAANASETQLVNCVSKAENGSVYMPKIIRKGHIQVSISTSGGSPKHTKRLAEKIDPLIGAELVEEVDRLFEKRRGT</sequence>
<dbReference type="InterPro" id="IPR036291">
    <property type="entry name" value="NAD(P)-bd_dom_sf"/>
</dbReference>
<dbReference type="NCBIfam" id="TIGR01470">
    <property type="entry name" value="cysG_Nterm"/>
    <property type="match status" value="1"/>
</dbReference>
<evidence type="ECO:0000313" key="7">
    <source>
        <dbReference type="EMBL" id="KXZ22112.1"/>
    </source>
</evidence>
<dbReference type="OrthoDB" id="9773765at2"/>
<evidence type="ECO:0000256" key="6">
    <source>
        <dbReference type="ARBA" id="ARBA00047561"/>
    </source>
</evidence>
<reference evidence="8" key="1">
    <citation type="submission" date="2016-02" db="EMBL/GenBank/DDBJ databases">
        <authorList>
            <person name="Dunlap C."/>
        </authorList>
    </citation>
    <scope>NUCLEOTIDE SEQUENCE [LARGE SCALE GENOMIC DNA]</scope>
    <source>
        <strain evidence="8">NRRL B-41092</strain>
    </source>
</reference>
<dbReference type="SUPFAM" id="SSF75615">
    <property type="entry name" value="Siroheme synthase middle domains-like"/>
    <property type="match status" value="1"/>
</dbReference>